<evidence type="ECO:0000256" key="17">
    <source>
        <dbReference type="SAM" id="Phobius"/>
    </source>
</evidence>
<keyword evidence="11 14" id="KW-0472">Membrane</keyword>
<feature type="domain" description="TonB-dependent receptor-like beta-barrel" evidence="18">
    <location>
        <begin position="390"/>
        <end position="810"/>
    </location>
</feature>
<keyword evidence="4 14" id="KW-1134">Transmembrane beta strand</keyword>
<dbReference type="InterPro" id="IPR036942">
    <property type="entry name" value="Beta-barrel_TonB_sf"/>
</dbReference>
<evidence type="ECO:0000256" key="1">
    <source>
        <dbReference type="ARBA" id="ARBA00004571"/>
    </source>
</evidence>
<evidence type="ECO:0000256" key="2">
    <source>
        <dbReference type="ARBA" id="ARBA00009810"/>
    </source>
</evidence>
<dbReference type="NCBIfam" id="TIGR01783">
    <property type="entry name" value="TonB-siderophor"/>
    <property type="match status" value="1"/>
</dbReference>
<dbReference type="Proteomes" id="UP000001702">
    <property type="component" value="Chromosome"/>
</dbReference>
<dbReference type="PROSITE" id="PS52016">
    <property type="entry name" value="TONB_DEPENDENT_REC_3"/>
    <property type="match status" value="1"/>
</dbReference>
<dbReference type="SUPFAM" id="SSF56935">
    <property type="entry name" value="Porins"/>
    <property type="match status" value="1"/>
</dbReference>
<dbReference type="CDD" id="cd01347">
    <property type="entry name" value="ligand_gated_channel"/>
    <property type="match status" value="1"/>
</dbReference>
<dbReference type="GO" id="GO:0015891">
    <property type="term" value="P:siderophore transport"/>
    <property type="evidence" value="ECO:0007669"/>
    <property type="project" value="InterPro"/>
</dbReference>
<evidence type="ECO:0000313" key="21">
    <source>
        <dbReference type="Proteomes" id="UP000001702"/>
    </source>
</evidence>
<comment type="similarity">
    <text evidence="2 14 15">Belongs to the TonB-dependent receptor family.</text>
</comment>
<keyword evidence="17" id="KW-1133">Transmembrane helix</keyword>
<evidence type="ECO:0000256" key="11">
    <source>
        <dbReference type="ARBA" id="ARBA00023136"/>
    </source>
</evidence>
<dbReference type="InterPro" id="IPR010105">
    <property type="entry name" value="TonB_sidphr_rcpt"/>
</dbReference>
<reference evidence="20 21" key="1">
    <citation type="journal article" date="2010" name="J. Bacteriol.">
        <title>Genome sequence of Pantoea ananatis LMG20103, the causative agent of Eucalyptus blight and dieback.</title>
        <authorList>
            <person name="De Maayer P."/>
            <person name="Chan W.Y."/>
            <person name="Venter S.N."/>
            <person name="Toth I.K."/>
            <person name="Birch P.R."/>
            <person name="Joubert F."/>
            <person name="Coutinho T.A."/>
        </authorList>
    </citation>
    <scope>NUCLEOTIDE SEQUENCE [LARGE SCALE GENOMIC DNA]</scope>
    <source>
        <strain evidence="20 21">LMG 20103</strain>
    </source>
</reference>
<evidence type="ECO:0000256" key="4">
    <source>
        <dbReference type="ARBA" id="ARBA00022452"/>
    </source>
</evidence>
<evidence type="ECO:0000256" key="14">
    <source>
        <dbReference type="PROSITE-ProRule" id="PRU01360"/>
    </source>
</evidence>
<organism evidence="20 21">
    <name type="scientific">Pantoea ananatis (strain LMG 20103)</name>
    <dbReference type="NCBI Taxonomy" id="706191"/>
    <lineage>
        <taxon>Bacteria</taxon>
        <taxon>Pseudomonadati</taxon>
        <taxon>Pseudomonadota</taxon>
        <taxon>Gammaproteobacteria</taxon>
        <taxon>Enterobacterales</taxon>
        <taxon>Erwiniaceae</taxon>
        <taxon>Pantoea</taxon>
    </lineage>
</organism>
<keyword evidence="12" id="KW-0675">Receptor</keyword>
<dbReference type="InterPro" id="IPR037066">
    <property type="entry name" value="Plug_dom_sf"/>
</dbReference>
<feature type="region of interest" description="Disordered" evidence="16">
    <location>
        <begin position="178"/>
        <end position="199"/>
    </location>
</feature>
<evidence type="ECO:0000256" key="10">
    <source>
        <dbReference type="ARBA" id="ARBA00023077"/>
    </source>
</evidence>
<evidence type="ECO:0000256" key="12">
    <source>
        <dbReference type="ARBA" id="ARBA00023170"/>
    </source>
</evidence>
<dbReference type="AlphaFoldDB" id="D4GIM1"/>
<evidence type="ECO:0000256" key="13">
    <source>
        <dbReference type="ARBA" id="ARBA00023237"/>
    </source>
</evidence>
<keyword evidence="5" id="KW-0410">Iron transport</keyword>
<feature type="domain" description="TonB-dependent receptor plug" evidence="19">
    <location>
        <begin position="202"/>
        <end position="303"/>
    </location>
</feature>
<accession>D4GIM1</accession>
<dbReference type="KEGG" id="pam:PANA_2588"/>
<keyword evidence="9" id="KW-0406">Ion transport</keyword>
<evidence type="ECO:0000256" key="15">
    <source>
        <dbReference type="RuleBase" id="RU003357"/>
    </source>
</evidence>
<feature type="compositionally biased region" description="Polar residues" evidence="16">
    <location>
        <begin position="187"/>
        <end position="199"/>
    </location>
</feature>
<evidence type="ECO:0000256" key="5">
    <source>
        <dbReference type="ARBA" id="ARBA00022496"/>
    </source>
</evidence>
<keyword evidence="13 14" id="KW-0998">Cell outer membrane</keyword>
<dbReference type="Gene3D" id="2.40.170.20">
    <property type="entry name" value="TonB-dependent receptor, beta-barrel domain"/>
    <property type="match status" value="1"/>
</dbReference>
<dbReference type="Pfam" id="PF07715">
    <property type="entry name" value="Plug"/>
    <property type="match status" value="1"/>
</dbReference>
<dbReference type="EMBL" id="CP001875">
    <property type="protein sequence ID" value="ADD77755.1"/>
    <property type="molecule type" value="Genomic_DNA"/>
</dbReference>
<gene>
    <name evidence="20" type="primary">pupA</name>
    <name evidence="20" type="ordered locus">PANA_2588</name>
</gene>
<dbReference type="PANTHER" id="PTHR32552:SF68">
    <property type="entry name" value="FERRICHROME OUTER MEMBRANE TRANSPORTER_PHAGE RECEPTOR"/>
    <property type="match status" value="1"/>
</dbReference>
<dbReference type="Gene3D" id="2.170.130.10">
    <property type="entry name" value="TonB-dependent receptor, plug domain"/>
    <property type="match status" value="1"/>
</dbReference>
<dbReference type="InterPro" id="IPR039426">
    <property type="entry name" value="TonB-dep_rcpt-like"/>
</dbReference>
<name>D4GIM1_PANAM</name>
<evidence type="ECO:0000259" key="18">
    <source>
        <dbReference type="Pfam" id="PF00593"/>
    </source>
</evidence>
<evidence type="ECO:0000259" key="19">
    <source>
        <dbReference type="Pfam" id="PF07715"/>
    </source>
</evidence>
<keyword evidence="8" id="KW-0408">Iron</keyword>
<protein>
    <submittedName>
        <fullName evidence="20">PupA</fullName>
    </submittedName>
</protein>
<keyword evidence="7" id="KW-0732">Signal</keyword>
<keyword evidence="6 14" id="KW-0812">Transmembrane</keyword>
<evidence type="ECO:0000313" key="20">
    <source>
        <dbReference type="EMBL" id="ADD77755.1"/>
    </source>
</evidence>
<dbReference type="GO" id="GO:0015344">
    <property type="term" value="F:siderophore uptake transmembrane transporter activity"/>
    <property type="evidence" value="ECO:0007669"/>
    <property type="project" value="TreeGrafter"/>
</dbReference>
<keyword evidence="3 14" id="KW-0813">Transport</keyword>
<keyword evidence="21" id="KW-1185">Reference proteome</keyword>
<dbReference type="STRING" id="706191.PANA_2588"/>
<sequence length="841" mass="91849">MHIPTEKNNRLITIRRSPFTFSAGAVAMNEAPHHAKKTYFTQGRLALAVNIALAITAFPLLALQDGYAAAPAAINYSVPSGSLEQGLLAIARQSHQTISFDPKLVAPYQAKEIKGHFTLKQAILQQLQGTPLSVTTTPNGTLTIYAMNPTSPVKPASDLQAAQDSGQTLPTITVNGEAERSEDETVYNPSMSSSATRTNLSLQDTAQSVQVISRKVLDDQQATSVEDALRNVGGVNLSTGNRGQNGVSIRGFAITSGSTDGVSNPSNAVNGSPLGYSSIDGVERIEVLKGPQAVLAGNSSPAGSVNVVRKAPTAYPLHTIKVEVAKYGEVKTAIDLGGPLNDDKTFRYRLNASTMHSDNSFPDFNGNRADYLAPVLAWEGEKTHIKVGAEFTNTRKSGPAATLYSNGHILKLPEYRLGDKDDHFALDSKTTYYELKQDLSDNWSFNSKAAYVDSVNNFRVHEVYNAARNGNLLSHELGIRQDTTSLSLQNDIRGKFDTGPLTHNVLVGYDYQHTETTDWELAQGRIFTTGNYNNPDSLSFPPIPDPTAKNYNTLEQQKGIILQDQIDFWKKLHLQLSAKRAQWTSKSTAYVSPTRTLITFSDETKWVPSYGVSYDITPEVTVYANLLNSFQTSGLLDPRTGSAFAPSTGKSKEAGFKFSLLDDNLTITTSAFDIIQKNLIITNFAGQPVGTQGRETKGFDFDLNGQILPGWNITTSYTFSQSKDPDNAALIGYQSKVVGQPKHTASLWTTYEIQQGKLQGLGAGVGVQAASSTWNGYRNNYFKEGGWAQTDASVFYHQPKYTVTLGVNNIFNRTLYYYTSTPQFISVKPDRTARLTLTYSF</sequence>
<evidence type="ECO:0000256" key="3">
    <source>
        <dbReference type="ARBA" id="ARBA00022448"/>
    </source>
</evidence>
<evidence type="ECO:0000256" key="6">
    <source>
        <dbReference type="ARBA" id="ARBA00022692"/>
    </source>
</evidence>
<evidence type="ECO:0000256" key="9">
    <source>
        <dbReference type="ARBA" id="ARBA00023065"/>
    </source>
</evidence>
<dbReference type="PANTHER" id="PTHR32552">
    <property type="entry name" value="FERRICHROME IRON RECEPTOR-RELATED"/>
    <property type="match status" value="1"/>
</dbReference>
<evidence type="ECO:0000256" key="7">
    <source>
        <dbReference type="ARBA" id="ARBA00022729"/>
    </source>
</evidence>
<proteinExistence type="inferred from homology"/>
<dbReference type="InterPro" id="IPR000531">
    <property type="entry name" value="Beta-barrel_TonB"/>
</dbReference>
<dbReference type="GO" id="GO:0038023">
    <property type="term" value="F:signaling receptor activity"/>
    <property type="evidence" value="ECO:0007669"/>
    <property type="project" value="InterPro"/>
</dbReference>
<dbReference type="Pfam" id="PF00593">
    <property type="entry name" value="TonB_dep_Rec_b-barrel"/>
    <property type="match status" value="1"/>
</dbReference>
<evidence type="ECO:0000256" key="16">
    <source>
        <dbReference type="SAM" id="MobiDB-lite"/>
    </source>
</evidence>
<dbReference type="Gene3D" id="3.55.50.30">
    <property type="match status" value="1"/>
</dbReference>
<dbReference type="HOGENOM" id="CLU_008287_9_0_6"/>
<dbReference type="GO" id="GO:0009279">
    <property type="term" value="C:cell outer membrane"/>
    <property type="evidence" value="ECO:0007669"/>
    <property type="project" value="UniProtKB-SubCell"/>
</dbReference>
<evidence type="ECO:0000256" key="8">
    <source>
        <dbReference type="ARBA" id="ARBA00023004"/>
    </source>
</evidence>
<dbReference type="eggNOG" id="COG4773">
    <property type="taxonomic scope" value="Bacteria"/>
</dbReference>
<dbReference type="InterPro" id="IPR012910">
    <property type="entry name" value="Plug_dom"/>
</dbReference>
<comment type="subcellular location">
    <subcellularLocation>
        <location evidence="1 14">Cell outer membrane</location>
        <topology evidence="1 14">Multi-pass membrane protein</topology>
    </subcellularLocation>
</comment>
<keyword evidence="10 15" id="KW-0798">TonB box</keyword>
<feature type="transmembrane region" description="Helical" evidence="17">
    <location>
        <begin position="45"/>
        <end position="63"/>
    </location>
</feature>